<protein>
    <submittedName>
        <fullName evidence="3">DUF4158 domain-containing protein</fullName>
    </submittedName>
</protein>
<dbReference type="InterPro" id="IPR025296">
    <property type="entry name" value="DUF4158"/>
</dbReference>
<feature type="compositionally biased region" description="Basic and acidic residues" evidence="1">
    <location>
        <begin position="105"/>
        <end position="127"/>
    </location>
</feature>
<evidence type="ECO:0000313" key="4">
    <source>
        <dbReference type="Proteomes" id="UP000297626"/>
    </source>
</evidence>
<evidence type="ECO:0000256" key="1">
    <source>
        <dbReference type="SAM" id="MobiDB-lite"/>
    </source>
</evidence>
<dbReference type="AlphaFoldDB" id="A0A4R9BNS3"/>
<accession>A0A4R9BNS3</accession>
<proteinExistence type="predicted"/>
<dbReference type="Proteomes" id="UP000297626">
    <property type="component" value="Unassembled WGS sequence"/>
</dbReference>
<keyword evidence="4" id="KW-1185">Reference proteome</keyword>
<feature type="region of interest" description="Disordered" evidence="1">
    <location>
        <begin position="98"/>
        <end position="127"/>
    </location>
</feature>
<dbReference type="EMBL" id="SOHN01000011">
    <property type="protein sequence ID" value="TFD87942.1"/>
    <property type="molecule type" value="Genomic_DNA"/>
</dbReference>
<gene>
    <name evidence="3" type="ORF">E3T51_10370</name>
</gene>
<dbReference type="Pfam" id="PF13700">
    <property type="entry name" value="DUF4158"/>
    <property type="match status" value="1"/>
</dbReference>
<organism evidence="3 4">
    <name type="scientific">Cryobacterium serini</name>
    <dbReference type="NCBI Taxonomy" id="1259201"/>
    <lineage>
        <taxon>Bacteria</taxon>
        <taxon>Bacillati</taxon>
        <taxon>Actinomycetota</taxon>
        <taxon>Actinomycetes</taxon>
        <taxon>Micrococcales</taxon>
        <taxon>Microbacteriaceae</taxon>
        <taxon>Cryobacterium</taxon>
    </lineage>
</organism>
<sequence length="127" mass="14356">MGCFLDDADLVLVGRRRGEHMRLRFALQLVTMRWLGTLLKDPVDVTAVVLDFVADQLDVTDSLRVNEYTVTETLPPSRAERPEVFDELTKNGPAALFRQLPRPRHPGEDARDYKGHGVNTDCEHGEV</sequence>
<reference evidence="3 4" key="1">
    <citation type="submission" date="2019-03" db="EMBL/GenBank/DDBJ databases">
        <title>Genomics of glacier-inhabiting Cryobacterium strains.</title>
        <authorList>
            <person name="Liu Q."/>
            <person name="Xin Y.-H."/>
        </authorList>
    </citation>
    <scope>NUCLEOTIDE SEQUENCE [LARGE SCALE GENOMIC DNA]</scope>
    <source>
        <strain evidence="3 4">Sr54</strain>
    </source>
</reference>
<comment type="caution">
    <text evidence="3">The sequence shown here is derived from an EMBL/GenBank/DDBJ whole genome shotgun (WGS) entry which is preliminary data.</text>
</comment>
<evidence type="ECO:0000313" key="3">
    <source>
        <dbReference type="EMBL" id="TFD87942.1"/>
    </source>
</evidence>
<feature type="domain" description="DUF4158" evidence="2">
    <location>
        <begin position="5"/>
        <end position="69"/>
    </location>
</feature>
<evidence type="ECO:0000259" key="2">
    <source>
        <dbReference type="Pfam" id="PF13700"/>
    </source>
</evidence>
<name>A0A4R9BNS3_9MICO</name>
<dbReference type="RefSeq" id="WP_134529829.1">
    <property type="nucleotide sequence ID" value="NZ_SOHN01000011.1"/>
</dbReference>